<comment type="caution">
    <text evidence="2">The sequence shown here is derived from an EMBL/GenBank/DDBJ whole genome shotgun (WGS) entry which is preliminary data.</text>
</comment>
<gene>
    <name evidence="2" type="ORF">EGW08_020298</name>
</gene>
<keyword evidence="3" id="KW-1185">Reference proteome</keyword>
<evidence type="ECO:0000256" key="1">
    <source>
        <dbReference type="SAM" id="MobiDB-lite"/>
    </source>
</evidence>
<feature type="compositionally biased region" description="Basic and acidic residues" evidence="1">
    <location>
        <begin position="292"/>
        <end position="303"/>
    </location>
</feature>
<feature type="compositionally biased region" description="Polar residues" evidence="1">
    <location>
        <begin position="978"/>
        <end position="988"/>
    </location>
</feature>
<name>A0A3S0ZCP5_ELYCH</name>
<feature type="region of interest" description="Disordered" evidence="1">
    <location>
        <begin position="798"/>
        <end position="818"/>
    </location>
</feature>
<reference evidence="2 3" key="1">
    <citation type="submission" date="2019-01" db="EMBL/GenBank/DDBJ databases">
        <title>A draft genome assembly of the solar-powered sea slug Elysia chlorotica.</title>
        <authorList>
            <person name="Cai H."/>
            <person name="Li Q."/>
            <person name="Fang X."/>
            <person name="Li J."/>
            <person name="Curtis N.E."/>
            <person name="Altenburger A."/>
            <person name="Shibata T."/>
            <person name="Feng M."/>
            <person name="Maeda T."/>
            <person name="Schwartz J.A."/>
            <person name="Shigenobu S."/>
            <person name="Lundholm N."/>
            <person name="Nishiyama T."/>
            <person name="Yang H."/>
            <person name="Hasebe M."/>
            <person name="Li S."/>
            <person name="Pierce S.K."/>
            <person name="Wang J."/>
        </authorList>
    </citation>
    <scope>NUCLEOTIDE SEQUENCE [LARGE SCALE GENOMIC DNA]</scope>
    <source>
        <strain evidence="2">EC2010</strain>
        <tissue evidence="2">Whole organism of an adult</tissue>
    </source>
</reference>
<feature type="region of interest" description="Disordered" evidence="1">
    <location>
        <begin position="957"/>
        <end position="1005"/>
    </location>
</feature>
<feature type="compositionally biased region" description="Low complexity" evidence="1">
    <location>
        <begin position="155"/>
        <end position="168"/>
    </location>
</feature>
<feature type="region of interest" description="Disordered" evidence="1">
    <location>
        <begin position="155"/>
        <end position="218"/>
    </location>
</feature>
<evidence type="ECO:0000313" key="2">
    <source>
        <dbReference type="EMBL" id="RUS71939.1"/>
    </source>
</evidence>
<protein>
    <submittedName>
        <fullName evidence="2">Uncharacterized protein</fullName>
    </submittedName>
</protein>
<feature type="region of interest" description="Disordered" evidence="1">
    <location>
        <begin position="285"/>
        <end position="317"/>
    </location>
</feature>
<organism evidence="2 3">
    <name type="scientific">Elysia chlorotica</name>
    <name type="common">Eastern emerald elysia</name>
    <name type="synonym">Sea slug</name>
    <dbReference type="NCBI Taxonomy" id="188477"/>
    <lineage>
        <taxon>Eukaryota</taxon>
        <taxon>Metazoa</taxon>
        <taxon>Spiralia</taxon>
        <taxon>Lophotrochozoa</taxon>
        <taxon>Mollusca</taxon>
        <taxon>Gastropoda</taxon>
        <taxon>Heterobranchia</taxon>
        <taxon>Euthyneura</taxon>
        <taxon>Panpulmonata</taxon>
        <taxon>Sacoglossa</taxon>
        <taxon>Placobranchoidea</taxon>
        <taxon>Plakobranchidae</taxon>
        <taxon>Elysia</taxon>
    </lineage>
</organism>
<feature type="compositionally biased region" description="Polar residues" evidence="1">
    <location>
        <begin position="697"/>
        <end position="714"/>
    </location>
</feature>
<feature type="compositionally biased region" description="Basic and acidic residues" evidence="1">
    <location>
        <begin position="125"/>
        <end position="138"/>
    </location>
</feature>
<feature type="compositionally biased region" description="Basic and acidic residues" evidence="1">
    <location>
        <begin position="179"/>
        <end position="207"/>
    </location>
</feature>
<dbReference type="EMBL" id="RQTK01001138">
    <property type="protein sequence ID" value="RUS71939.1"/>
    <property type="molecule type" value="Genomic_DNA"/>
</dbReference>
<feature type="region of interest" description="Disordered" evidence="1">
    <location>
        <begin position="118"/>
        <end position="141"/>
    </location>
</feature>
<accession>A0A3S0ZCP5</accession>
<dbReference type="OrthoDB" id="6161201at2759"/>
<dbReference type="AlphaFoldDB" id="A0A3S0ZCP5"/>
<proteinExistence type="predicted"/>
<feature type="region of interest" description="Disordered" evidence="1">
    <location>
        <begin position="670"/>
        <end position="715"/>
    </location>
</feature>
<dbReference type="Proteomes" id="UP000271974">
    <property type="component" value="Unassembled WGS sequence"/>
</dbReference>
<sequence length="1005" mass="111040">MIKDEQRQELLTQSPCGVSELSKQQLEGTVDLLETPKWRSRSLGELPGHLRVPVLRRKDTERTHARLEAGVAGLAELRLLKQQQMALVEQTLKASIKEKQRTPSRRTIARSTENLDFEMPSTNYNDKDSMQHQIERKSPWRSTASLCSITEESLTSGSSVTVTHGGSLCVRSTNPSTRSSRDQREKFHRMDKETCSKSSQDQRDGSRRSTGSHRNFYDNEFQKTATFIPCLRQLPGSPIQTRESDELIDPRIHVGHDVKEGLKPEPNHTPVSIEGMQTTYDFQNPYATAHTDSPRYKNHEQEKPSSTQLLRPNHKRAASVDTPLVLKSVKNASQFMSWDNLLALAGLQTKNLDSEGHENYDIFSNSVDTSSEAFRKASLPESTDLGANSQNNDSSVRVKMKKGRSQSFCCDSSSSLLADKPGLLNASNRHEASNTIDNENKDLIFTDQDDSVFYNTPTVDETDKTKAIIRRASIQCETVLTGGAARNRKIFNPLHEIDVVALRSPGPLHAVTLQYSSMARHAPSGEAQTSNIASSVRGRSASVCSFSHANTVEEKPYKGHNSHLHKTNRGIIQSMRQNLQPIFETCKKPLSPNLFGPQHNKILNSNVPPQLREENFRGPKVGFDMPESGDQIASSILCPKQAIVNENDLLKDTTHISQNPIDVVRLALSEERESSAQPSIPKAGSNTDADVDETPHCWSSTVTTQPCPNPQSLPIQDVRPQHMREESFVISDDGYSTCDSLGPHSRLSIVASNSSNSSTSDWSSLSSGSMSNVSVTSALFPSSRLSFCKRNPGSRLPRYSHPLGNSRDESGPKSKSCSAVGPEWWPSCSTLTEDSNSDAASSHSLCQDKPSFSNETDCSIRYFSFNEYDQLNLNSKSALQVREASQNVDSVFHDSADELEIFQTSSTDHHDKIVDSNQNVIAPSLKERKQTKSTMDIETAQDNVAVLEEGSIIQLNVSPDAGSPVPPSAHSDSAVEGQGTSTTHTNRVYSRVKLKPNKGMRQTAV</sequence>
<evidence type="ECO:0000313" key="3">
    <source>
        <dbReference type="Proteomes" id="UP000271974"/>
    </source>
</evidence>